<proteinExistence type="predicted"/>
<dbReference type="Proteomes" id="UP000237105">
    <property type="component" value="Unassembled WGS sequence"/>
</dbReference>
<name>A0A2P5BBL5_PARAD</name>
<sequence>MEDNRAPRSTKILLASSVRSLLDSNSLAMCLAAAINFSSPSDSGNTDLKSAIAIEESKPKGTKNKSFVVKRGLLPQNLLPPR</sequence>
<gene>
    <name evidence="1" type="ORF">PanWU01x14_253030</name>
</gene>
<organism evidence="1 2">
    <name type="scientific">Parasponia andersonii</name>
    <name type="common">Sponia andersonii</name>
    <dbReference type="NCBI Taxonomy" id="3476"/>
    <lineage>
        <taxon>Eukaryota</taxon>
        <taxon>Viridiplantae</taxon>
        <taxon>Streptophyta</taxon>
        <taxon>Embryophyta</taxon>
        <taxon>Tracheophyta</taxon>
        <taxon>Spermatophyta</taxon>
        <taxon>Magnoliopsida</taxon>
        <taxon>eudicotyledons</taxon>
        <taxon>Gunneridae</taxon>
        <taxon>Pentapetalae</taxon>
        <taxon>rosids</taxon>
        <taxon>fabids</taxon>
        <taxon>Rosales</taxon>
        <taxon>Cannabaceae</taxon>
        <taxon>Parasponia</taxon>
    </lineage>
</organism>
<reference evidence="2" key="1">
    <citation type="submission" date="2016-06" db="EMBL/GenBank/DDBJ databases">
        <title>Parallel loss of symbiosis genes in relatives of nitrogen-fixing non-legume Parasponia.</title>
        <authorList>
            <person name="Van Velzen R."/>
            <person name="Holmer R."/>
            <person name="Bu F."/>
            <person name="Rutten L."/>
            <person name="Van Zeijl A."/>
            <person name="Liu W."/>
            <person name="Santuari L."/>
            <person name="Cao Q."/>
            <person name="Sharma T."/>
            <person name="Shen D."/>
            <person name="Roswanjaya Y."/>
            <person name="Wardhani T."/>
            <person name="Kalhor M.S."/>
            <person name="Jansen J."/>
            <person name="Van den Hoogen J."/>
            <person name="Gungor B."/>
            <person name="Hartog M."/>
            <person name="Hontelez J."/>
            <person name="Verver J."/>
            <person name="Yang W.-C."/>
            <person name="Schijlen E."/>
            <person name="Repin R."/>
            <person name="Schilthuizen M."/>
            <person name="Schranz E."/>
            <person name="Heidstra R."/>
            <person name="Miyata K."/>
            <person name="Fedorova E."/>
            <person name="Kohlen W."/>
            <person name="Bisseling T."/>
            <person name="Smit S."/>
            <person name="Geurts R."/>
        </authorList>
    </citation>
    <scope>NUCLEOTIDE SEQUENCE [LARGE SCALE GENOMIC DNA]</scope>
    <source>
        <strain evidence="2">cv. WU1-14</strain>
    </source>
</reference>
<comment type="caution">
    <text evidence="1">The sequence shown here is derived from an EMBL/GenBank/DDBJ whole genome shotgun (WGS) entry which is preliminary data.</text>
</comment>
<protein>
    <submittedName>
        <fullName evidence="1">Uncharacterized protein</fullName>
    </submittedName>
</protein>
<keyword evidence="2" id="KW-1185">Reference proteome</keyword>
<dbReference type="EMBL" id="JXTB01000316">
    <property type="protein sequence ID" value="PON46179.1"/>
    <property type="molecule type" value="Genomic_DNA"/>
</dbReference>
<accession>A0A2P5BBL5</accession>
<dbReference type="AlphaFoldDB" id="A0A2P5BBL5"/>
<dbReference type="OrthoDB" id="10378449at2759"/>
<evidence type="ECO:0000313" key="2">
    <source>
        <dbReference type="Proteomes" id="UP000237105"/>
    </source>
</evidence>
<evidence type="ECO:0000313" key="1">
    <source>
        <dbReference type="EMBL" id="PON46179.1"/>
    </source>
</evidence>